<feature type="transmembrane region" description="Helical" evidence="1">
    <location>
        <begin position="12"/>
        <end position="30"/>
    </location>
</feature>
<evidence type="ECO:0000313" key="3">
    <source>
        <dbReference type="Proteomes" id="UP000001554"/>
    </source>
</evidence>
<keyword evidence="1" id="KW-0812">Transmembrane</keyword>
<reference evidence="4" key="2">
    <citation type="submission" date="2025-08" db="UniProtKB">
        <authorList>
            <consortium name="RefSeq"/>
        </authorList>
    </citation>
    <scope>IDENTIFICATION</scope>
    <source>
        <strain evidence="4">S238N-H82</strain>
        <tissue evidence="4">Testes</tissue>
    </source>
</reference>
<keyword evidence="3" id="KW-1185">Reference proteome</keyword>
<dbReference type="GeneID" id="118432232"/>
<organism evidence="3 4">
    <name type="scientific">Branchiostoma floridae</name>
    <name type="common">Florida lancelet</name>
    <name type="synonym">Amphioxus</name>
    <dbReference type="NCBI Taxonomy" id="7739"/>
    <lineage>
        <taxon>Eukaryota</taxon>
        <taxon>Metazoa</taxon>
        <taxon>Chordata</taxon>
        <taxon>Cephalochordata</taxon>
        <taxon>Leptocardii</taxon>
        <taxon>Amphioxiformes</taxon>
        <taxon>Branchiostomatidae</taxon>
        <taxon>Branchiostoma</taxon>
    </lineage>
</organism>
<keyword evidence="1" id="KW-0472">Membrane</keyword>
<dbReference type="Proteomes" id="UP000001554">
    <property type="component" value="Chromosome 15"/>
</dbReference>
<gene>
    <name evidence="4" type="primary">LOC118432232</name>
</gene>
<accession>A0A9J7MHN6</accession>
<name>A0A9J7MHN6_BRAFL</name>
<protein>
    <submittedName>
        <fullName evidence="4">Uncharacterized protein LOC118432232</fullName>
    </submittedName>
</protein>
<dbReference type="InterPro" id="IPR045587">
    <property type="entry name" value="FKTN_N"/>
</dbReference>
<dbReference type="Pfam" id="PF19737">
    <property type="entry name" value="FKTN_N"/>
    <property type="match status" value="1"/>
</dbReference>
<evidence type="ECO:0000256" key="1">
    <source>
        <dbReference type="SAM" id="Phobius"/>
    </source>
</evidence>
<feature type="domain" description="Ribitol-5-phosphate transferase FKTN N-terminal" evidence="2">
    <location>
        <begin position="13"/>
        <end position="156"/>
    </location>
</feature>
<dbReference type="RefSeq" id="XP_035699655.1">
    <property type="nucleotide sequence ID" value="XM_035843762.1"/>
</dbReference>
<keyword evidence="1" id="KW-1133">Transmembrane helix</keyword>
<evidence type="ECO:0000259" key="2">
    <source>
        <dbReference type="Pfam" id="PF19737"/>
    </source>
</evidence>
<evidence type="ECO:0000313" key="4">
    <source>
        <dbReference type="RefSeq" id="XP_035699655.1"/>
    </source>
</evidence>
<reference evidence="3" key="1">
    <citation type="journal article" date="2020" name="Nat. Ecol. Evol.">
        <title>Deeply conserved synteny resolves early events in vertebrate evolution.</title>
        <authorList>
            <person name="Simakov O."/>
            <person name="Marletaz F."/>
            <person name="Yue J.X."/>
            <person name="O'Connell B."/>
            <person name="Jenkins J."/>
            <person name="Brandt A."/>
            <person name="Calef R."/>
            <person name="Tung C.H."/>
            <person name="Huang T.K."/>
            <person name="Schmutz J."/>
            <person name="Satoh N."/>
            <person name="Yu J.K."/>
            <person name="Putnam N.H."/>
            <person name="Green R.E."/>
            <person name="Rokhsar D.S."/>
        </authorList>
    </citation>
    <scope>NUCLEOTIDE SEQUENCE [LARGE SCALE GENOMIC DNA]</scope>
    <source>
        <strain evidence="3">S238N-H82</strain>
    </source>
</reference>
<proteinExistence type="predicted"/>
<dbReference type="KEGG" id="bfo:118432232"/>
<sequence>MCVWRKGNLRCFIFLLIASTLSLIFQIWFIHNNPQFQGGSFQGMVNKWLNTDNKDAQENLKLFMKHASQANLPLFLMDPFVLAAVRNVTRGSADESMGPHHCRYLCSSQGVITLGLLGDSDIKVKPDLLQDLHDDGFQYVITVGHDPRLASVASMAAGKVRWGGGIVYKSSLPKMATQDKNLILVCVDRWSL</sequence>
<dbReference type="AlphaFoldDB" id="A0A9J7MHN6"/>